<accession>A0AAD8LJT1</accession>
<gene>
    <name evidence="2" type="ORF">QVD17_06660</name>
</gene>
<protein>
    <submittedName>
        <fullName evidence="2">Uncharacterized protein</fullName>
    </submittedName>
</protein>
<evidence type="ECO:0000313" key="2">
    <source>
        <dbReference type="EMBL" id="KAK1440828.1"/>
    </source>
</evidence>
<keyword evidence="3" id="KW-1185">Reference proteome</keyword>
<dbReference type="AlphaFoldDB" id="A0AAD8LJT1"/>
<proteinExistence type="predicted"/>
<feature type="region of interest" description="Disordered" evidence="1">
    <location>
        <begin position="1"/>
        <end position="37"/>
    </location>
</feature>
<name>A0AAD8LJT1_TARER</name>
<evidence type="ECO:0000313" key="3">
    <source>
        <dbReference type="Proteomes" id="UP001229421"/>
    </source>
</evidence>
<dbReference type="Proteomes" id="UP001229421">
    <property type="component" value="Unassembled WGS sequence"/>
</dbReference>
<sequence>MDRHGSGHGSIDGSGHESVHGLDPGSVHGLGHGSSSGLGHRSVHGYLCVGSRELVLLEYERWVEDLGDVGSGGGGCSMGQPMTYVTSHCIFASCRNSKTKTITITISHFT</sequence>
<dbReference type="EMBL" id="JAUHHV010000001">
    <property type="protein sequence ID" value="KAK1440828.1"/>
    <property type="molecule type" value="Genomic_DNA"/>
</dbReference>
<evidence type="ECO:0000256" key="1">
    <source>
        <dbReference type="SAM" id="MobiDB-lite"/>
    </source>
</evidence>
<organism evidence="2 3">
    <name type="scientific">Tagetes erecta</name>
    <name type="common">African marigold</name>
    <dbReference type="NCBI Taxonomy" id="13708"/>
    <lineage>
        <taxon>Eukaryota</taxon>
        <taxon>Viridiplantae</taxon>
        <taxon>Streptophyta</taxon>
        <taxon>Embryophyta</taxon>
        <taxon>Tracheophyta</taxon>
        <taxon>Spermatophyta</taxon>
        <taxon>Magnoliopsida</taxon>
        <taxon>eudicotyledons</taxon>
        <taxon>Gunneridae</taxon>
        <taxon>Pentapetalae</taxon>
        <taxon>asterids</taxon>
        <taxon>campanulids</taxon>
        <taxon>Asterales</taxon>
        <taxon>Asteraceae</taxon>
        <taxon>Asteroideae</taxon>
        <taxon>Heliantheae alliance</taxon>
        <taxon>Tageteae</taxon>
        <taxon>Tagetes</taxon>
    </lineage>
</organism>
<comment type="caution">
    <text evidence="2">The sequence shown here is derived from an EMBL/GenBank/DDBJ whole genome shotgun (WGS) entry which is preliminary data.</text>
</comment>
<reference evidence="2" key="1">
    <citation type="journal article" date="2023" name="bioRxiv">
        <title>Improved chromosome-level genome assembly for marigold (Tagetes erecta).</title>
        <authorList>
            <person name="Jiang F."/>
            <person name="Yuan L."/>
            <person name="Wang S."/>
            <person name="Wang H."/>
            <person name="Xu D."/>
            <person name="Wang A."/>
            <person name="Fan W."/>
        </authorList>
    </citation>
    <scope>NUCLEOTIDE SEQUENCE</scope>
    <source>
        <strain evidence="2">WSJ</strain>
        <tissue evidence="2">Leaf</tissue>
    </source>
</reference>